<evidence type="ECO:0000259" key="1">
    <source>
        <dbReference type="Pfam" id="PF18813"/>
    </source>
</evidence>
<protein>
    <recommendedName>
        <fullName evidence="1">Phage-Barnase-EndoU-ColicinE5/D-RelE like nuclease 4 domain-containing protein</fullName>
    </recommendedName>
</protein>
<dbReference type="Proteomes" id="UP000095350">
    <property type="component" value="Unassembled WGS sequence"/>
</dbReference>
<dbReference type="InterPro" id="IPR041420">
    <property type="entry name" value="PBECR4"/>
</dbReference>
<evidence type="ECO:0000313" key="3">
    <source>
        <dbReference type="Proteomes" id="UP000095350"/>
    </source>
</evidence>
<gene>
    <name evidence="2" type="ORF">ERS852572_03422</name>
</gene>
<dbReference type="AlphaFoldDB" id="A0A173VVC6"/>
<evidence type="ECO:0000313" key="2">
    <source>
        <dbReference type="EMBL" id="CUN29908.1"/>
    </source>
</evidence>
<dbReference type="PaxDb" id="166486-ERS852572_03422"/>
<dbReference type="OrthoDB" id="2053316at2"/>
<organism evidence="2 3">
    <name type="scientific">Roseburia intestinalis</name>
    <dbReference type="NCBI Taxonomy" id="166486"/>
    <lineage>
        <taxon>Bacteria</taxon>
        <taxon>Bacillati</taxon>
        <taxon>Bacillota</taxon>
        <taxon>Clostridia</taxon>
        <taxon>Lachnospirales</taxon>
        <taxon>Lachnospiraceae</taxon>
        <taxon>Roseburia</taxon>
    </lineage>
</organism>
<reference evidence="2 3" key="1">
    <citation type="submission" date="2015-09" db="EMBL/GenBank/DDBJ databases">
        <authorList>
            <consortium name="Pathogen Informatics"/>
        </authorList>
    </citation>
    <scope>NUCLEOTIDE SEQUENCE [LARGE SCALE GENOMIC DNA]</scope>
    <source>
        <strain evidence="2 3">2789STDY5834960</strain>
    </source>
</reference>
<dbReference type="Pfam" id="PF18813">
    <property type="entry name" value="PBECR4"/>
    <property type="match status" value="1"/>
</dbReference>
<dbReference type="EMBL" id="CYXZ01000035">
    <property type="protein sequence ID" value="CUN29908.1"/>
    <property type="molecule type" value="Genomic_DNA"/>
</dbReference>
<accession>A0A173VVC6</accession>
<dbReference type="RefSeq" id="WP_055195924.1">
    <property type="nucleotide sequence ID" value="NZ_CABIYH010000035.1"/>
</dbReference>
<proteinExistence type="predicted"/>
<feature type="domain" description="Phage-Barnase-EndoU-ColicinE5/D-RelE like nuclease 4" evidence="1">
    <location>
        <begin position="13"/>
        <end position="102"/>
    </location>
</feature>
<sequence>MAKYDKKAALKIMIEAVKQYEEKLNDKQFLIIYREGKDIKTVNVGFRDMNFLHMTGVKTRLSAQQFYAACLESKLSEYDFEIDNKGKVQQKLMVLPYLAKNQSMHELRVSDEIFEMILVDEE</sequence>
<name>A0A173VVC6_9FIRM</name>